<dbReference type="EMBL" id="JAPQYE010000022">
    <property type="protein sequence ID" value="MCZ0731870.1"/>
    <property type="molecule type" value="Genomic_DNA"/>
</dbReference>
<proteinExistence type="predicted"/>
<protein>
    <recommendedName>
        <fullName evidence="3">DUF732 domain-containing protein</fullName>
    </recommendedName>
</protein>
<keyword evidence="2" id="KW-1185">Reference proteome</keyword>
<gene>
    <name evidence="1" type="ORF">OY187_27835</name>
</gene>
<reference evidence="1" key="1">
    <citation type="submission" date="2022-12" db="EMBL/GenBank/DDBJ databases">
        <title>Whole genome sequence of Mycolicibacterium iranicum strain SBH312.</title>
        <authorList>
            <person name="Jani J."/>
            <person name="Arifin Mustapha Z."/>
            <person name="Ahmed K."/>
            <person name="Kai Ling C."/>
        </authorList>
    </citation>
    <scope>NUCLEOTIDE SEQUENCE</scope>
    <source>
        <strain evidence="1">SBH312</strain>
    </source>
</reference>
<evidence type="ECO:0000313" key="1">
    <source>
        <dbReference type="EMBL" id="MCZ0731870.1"/>
    </source>
</evidence>
<dbReference type="Proteomes" id="UP001084650">
    <property type="component" value="Unassembled WGS sequence"/>
</dbReference>
<evidence type="ECO:0008006" key="3">
    <source>
        <dbReference type="Google" id="ProtNLM"/>
    </source>
</evidence>
<accession>A0ABT4HNS7</accession>
<dbReference type="RefSeq" id="WP_268787777.1">
    <property type="nucleotide sequence ID" value="NZ_JAPQYE010000022.1"/>
</dbReference>
<organism evidence="1 2">
    <name type="scientific">Mycolicibacterium iranicum</name>
    <name type="common">Mycobacterium iranicum</name>
    <dbReference type="NCBI Taxonomy" id="912594"/>
    <lineage>
        <taxon>Bacteria</taxon>
        <taxon>Bacillati</taxon>
        <taxon>Actinomycetota</taxon>
        <taxon>Actinomycetes</taxon>
        <taxon>Mycobacteriales</taxon>
        <taxon>Mycobacteriaceae</taxon>
        <taxon>Mycolicibacterium</taxon>
    </lineage>
</organism>
<evidence type="ECO:0000313" key="2">
    <source>
        <dbReference type="Proteomes" id="UP001084650"/>
    </source>
</evidence>
<comment type="caution">
    <text evidence="1">The sequence shown here is derived from an EMBL/GenBank/DDBJ whole genome shotgun (WGS) entry which is preliminary data.</text>
</comment>
<sequence length="156" mass="16829">MALEICSKNARACIIGVAALGFTLAATGCGSDTESAAVSTVTETQTVQASPSTTLPPRPSRVTGSVGIAANAPFAEWNLVNYDPALKEFADFYGPEFCKKPESLYSLNVSSQIIPIEYGFYRANRGLSTDTPWADDLDVKSMLGQYMVTHYCPWEN</sequence>
<name>A0ABT4HNS7_MYCIR</name>